<evidence type="ECO:0000256" key="6">
    <source>
        <dbReference type="ARBA" id="ARBA00023170"/>
    </source>
</evidence>
<reference evidence="12" key="1">
    <citation type="submission" date="2025-08" db="UniProtKB">
        <authorList>
            <consortium name="RefSeq"/>
        </authorList>
    </citation>
    <scope>IDENTIFICATION</scope>
</reference>
<proteinExistence type="predicted"/>
<accession>A0ABM0KAP2</accession>
<keyword evidence="4" id="KW-0297">G-protein coupled receptor</keyword>
<feature type="transmembrane region" description="Helical" evidence="9">
    <location>
        <begin position="23"/>
        <end position="43"/>
    </location>
</feature>
<keyword evidence="3 9" id="KW-1133">Transmembrane helix</keyword>
<evidence type="ECO:0000256" key="5">
    <source>
        <dbReference type="ARBA" id="ARBA00023136"/>
    </source>
</evidence>
<feature type="compositionally biased region" description="Polar residues" evidence="8">
    <location>
        <begin position="112"/>
        <end position="127"/>
    </location>
</feature>
<evidence type="ECO:0000256" key="7">
    <source>
        <dbReference type="ARBA" id="ARBA00023224"/>
    </source>
</evidence>
<evidence type="ECO:0000256" key="2">
    <source>
        <dbReference type="ARBA" id="ARBA00022692"/>
    </source>
</evidence>
<evidence type="ECO:0000313" key="12">
    <source>
        <dbReference type="RefSeq" id="XP_005113006.1"/>
    </source>
</evidence>
<name>A0ABM0KAP2_APLCA</name>
<dbReference type="PROSITE" id="PS50262">
    <property type="entry name" value="G_PROTEIN_RECEP_F1_2"/>
    <property type="match status" value="1"/>
</dbReference>
<keyword evidence="11" id="KW-1185">Reference proteome</keyword>
<feature type="transmembrane region" description="Helical" evidence="9">
    <location>
        <begin position="137"/>
        <end position="161"/>
    </location>
</feature>
<keyword evidence="5 9" id="KW-0472">Membrane</keyword>
<evidence type="ECO:0000256" key="8">
    <source>
        <dbReference type="SAM" id="MobiDB-lite"/>
    </source>
</evidence>
<dbReference type="Pfam" id="PF00001">
    <property type="entry name" value="7tm_1"/>
    <property type="match status" value="1"/>
</dbReference>
<dbReference type="GeneID" id="101851098"/>
<dbReference type="SUPFAM" id="SSF81321">
    <property type="entry name" value="Family A G protein-coupled receptor-like"/>
    <property type="match status" value="1"/>
</dbReference>
<keyword evidence="7" id="KW-0807">Transducer</keyword>
<dbReference type="Proteomes" id="UP000694888">
    <property type="component" value="Unplaced"/>
</dbReference>
<gene>
    <name evidence="12" type="primary">LOC101851098</name>
</gene>
<organism evidence="11 12">
    <name type="scientific">Aplysia californica</name>
    <name type="common">California sea hare</name>
    <dbReference type="NCBI Taxonomy" id="6500"/>
    <lineage>
        <taxon>Eukaryota</taxon>
        <taxon>Metazoa</taxon>
        <taxon>Spiralia</taxon>
        <taxon>Lophotrochozoa</taxon>
        <taxon>Mollusca</taxon>
        <taxon>Gastropoda</taxon>
        <taxon>Heterobranchia</taxon>
        <taxon>Euthyneura</taxon>
        <taxon>Tectipleura</taxon>
        <taxon>Aplysiida</taxon>
        <taxon>Aplysioidea</taxon>
        <taxon>Aplysiidae</taxon>
        <taxon>Aplysia</taxon>
    </lineage>
</organism>
<protein>
    <submittedName>
        <fullName evidence="12">Uncharacterized protein LOC101851098</fullName>
    </submittedName>
</protein>
<keyword evidence="6" id="KW-0675">Receptor</keyword>
<feature type="transmembrane region" description="Helical" evidence="9">
    <location>
        <begin position="173"/>
        <end position="197"/>
    </location>
</feature>
<evidence type="ECO:0000256" key="4">
    <source>
        <dbReference type="ARBA" id="ARBA00023040"/>
    </source>
</evidence>
<keyword evidence="2 9" id="KW-0812">Transmembrane</keyword>
<sequence length="222" mass="25012">MERCLCIKAPLHVRRILTPKRTAISLAAIFFLLLLTMLPIFVFTDLGPISDPRTNKTLIGIVLNDYEDAWKPVFLVSGFAVTTGSFLSVFIFSAILVHALIQRRQKWKGSKNRSTSQTRPGSKTATPNKDVQVAKMILLVAAVFLLCYFPLCSLLLSMEFVPKFYMGKAYNNLYLVCMAFTQNLQSVNGSVNILLYIKMSSKYRRTIGALFLSQKQTEPNLD</sequence>
<dbReference type="RefSeq" id="XP_005113006.1">
    <property type="nucleotide sequence ID" value="XM_005112949.1"/>
</dbReference>
<dbReference type="InterPro" id="IPR000276">
    <property type="entry name" value="GPCR_Rhodpsn"/>
</dbReference>
<comment type="subcellular location">
    <subcellularLocation>
        <location evidence="1">Membrane</location>
        <topology evidence="1">Multi-pass membrane protein</topology>
    </subcellularLocation>
</comment>
<dbReference type="PANTHER" id="PTHR24243:SF208">
    <property type="entry name" value="PYROKININ-1 RECEPTOR"/>
    <property type="match status" value="1"/>
</dbReference>
<dbReference type="Gene3D" id="1.20.1070.10">
    <property type="entry name" value="Rhodopsin 7-helix transmembrane proteins"/>
    <property type="match status" value="1"/>
</dbReference>
<evidence type="ECO:0000256" key="1">
    <source>
        <dbReference type="ARBA" id="ARBA00004141"/>
    </source>
</evidence>
<evidence type="ECO:0000256" key="3">
    <source>
        <dbReference type="ARBA" id="ARBA00022989"/>
    </source>
</evidence>
<evidence type="ECO:0000313" key="11">
    <source>
        <dbReference type="Proteomes" id="UP000694888"/>
    </source>
</evidence>
<evidence type="ECO:0000256" key="9">
    <source>
        <dbReference type="SAM" id="Phobius"/>
    </source>
</evidence>
<dbReference type="InterPro" id="IPR017452">
    <property type="entry name" value="GPCR_Rhodpsn_7TM"/>
</dbReference>
<dbReference type="PANTHER" id="PTHR24243">
    <property type="entry name" value="G-PROTEIN COUPLED RECEPTOR"/>
    <property type="match status" value="1"/>
</dbReference>
<feature type="domain" description="G-protein coupled receptors family 1 profile" evidence="10">
    <location>
        <begin position="1"/>
        <end position="196"/>
    </location>
</feature>
<evidence type="ECO:0000259" key="10">
    <source>
        <dbReference type="PROSITE" id="PS50262"/>
    </source>
</evidence>
<feature type="region of interest" description="Disordered" evidence="8">
    <location>
        <begin position="108"/>
        <end position="127"/>
    </location>
</feature>
<feature type="transmembrane region" description="Helical" evidence="9">
    <location>
        <begin position="73"/>
        <end position="101"/>
    </location>
</feature>